<reference evidence="1 2" key="1">
    <citation type="submission" date="2023-03" db="EMBL/GenBank/DDBJ databases">
        <title>High recombination rates correlate with genetic variation in Cardiocondyla obscurior ants.</title>
        <authorList>
            <person name="Errbii M."/>
        </authorList>
    </citation>
    <scope>NUCLEOTIDE SEQUENCE [LARGE SCALE GENOMIC DNA]</scope>
    <source>
        <strain evidence="1">Alpha-2009</strain>
        <tissue evidence="1">Whole body</tissue>
    </source>
</reference>
<keyword evidence="2" id="KW-1185">Reference proteome</keyword>
<accession>A0AAW2GS63</accession>
<name>A0AAW2GS63_9HYME</name>
<protein>
    <recommendedName>
        <fullName evidence="3">Ribosomal protein L15</fullName>
    </recommendedName>
</protein>
<proteinExistence type="predicted"/>
<dbReference type="AlphaFoldDB" id="A0AAW2GS63"/>
<sequence>MCGIRAQVLVPRKHENGYQWIYLHKYFRARHRKILHSGYDRPQGPRGRYVWRSGAFICARNRRRLFKRSRGKLLK</sequence>
<evidence type="ECO:0000313" key="1">
    <source>
        <dbReference type="EMBL" id="KAL0130074.1"/>
    </source>
</evidence>
<evidence type="ECO:0000313" key="2">
    <source>
        <dbReference type="Proteomes" id="UP001430953"/>
    </source>
</evidence>
<evidence type="ECO:0008006" key="3">
    <source>
        <dbReference type="Google" id="ProtNLM"/>
    </source>
</evidence>
<dbReference type="Proteomes" id="UP001430953">
    <property type="component" value="Unassembled WGS sequence"/>
</dbReference>
<comment type="caution">
    <text evidence="1">The sequence shown here is derived from an EMBL/GenBank/DDBJ whole genome shotgun (WGS) entry which is preliminary data.</text>
</comment>
<organism evidence="1 2">
    <name type="scientific">Cardiocondyla obscurior</name>
    <dbReference type="NCBI Taxonomy" id="286306"/>
    <lineage>
        <taxon>Eukaryota</taxon>
        <taxon>Metazoa</taxon>
        <taxon>Ecdysozoa</taxon>
        <taxon>Arthropoda</taxon>
        <taxon>Hexapoda</taxon>
        <taxon>Insecta</taxon>
        <taxon>Pterygota</taxon>
        <taxon>Neoptera</taxon>
        <taxon>Endopterygota</taxon>
        <taxon>Hymenoptera</taxon>
        <taxon>Apocrita</taxon>
        <taxon>Aculeata</taxon>
        <taxon>Formicoidea</taxon>
        <taxon>Formicidae</taxon>
        <taxon>Myrmicinae</taxon>
        <taxon>Cardiocondyla</taxon>
    </lineage>
</organism>
<dbReference type="EMBL" id="JADYXP020000002">
    <property type="protein sequence ID" value="KAL0130074.1"/>
    <property type="molecule type" value="Genomic_DNA"/>
</dbReference>
<gene>
    <name evidence="1" type="ORF">PUN28_001991</name>
</gene>